<dbReference type="InParanoid" id="A0A0H2RBY0"/>
<evidence type="ECO:0000256" key="1">
    <source>
        <dbReference type="SAM" id="Phobius"/>
    </source>
</evidence>
<keyword evidence="1" id="KW-1133">Transmembrane helix</keyword>
<proteinExistence type="predicted"/>
<sequence>MSVHWQILGFWGMFSEEKGAINWHTTRSLFSHVVGKIAVSIYALRASPGILARNILIGFYIWYLFICVFC</sequence>
<dbReference type="Proteomes" id="UP000053477">
    <property type="component" value="Unassembled WGS sequence"/>
</dbReference>
<organism evidence="2 3">
    <name type="scientific">Schizopora paradoxa</name>
    <dbReference type="NCBI Taxonomy" id="27342"/>
    <lineage>
        <taxon>Eukaryota</taxon>
        <taxon>Fungi</taxon>
        <taxon>Dikarya</taxon>
        <taxon>Basidiomycota</taxon>
        <taxon>Agaricomycotina</taxon>
        <taxon>Agaricomycetes</taxon>
        <taxon>Hymenochaetales</taxon>
        <taxon>Schizoporaceae</taxon>
        <taxon>Schizopora</taxon>
    </lineage>
</organism>
<accession>A0A0H2RBY0</accession>
<keyword evidence="3" id="KW-1185">Reference proteome</keyword>
<feature type="transmembrane region" description="Helical" evidence="1">
    <location>
        <begin position="50"/>
        <end position="69"/>
    </location>
</feature>
<keyword evidence="1" id="KW-0472">Membrane</keyword>
<dbReference type="EMBL" id="KQ086071">
    <property type="protein sequence ID" value="KLO08942.1"/>
    <property type="molecule type" value="Genomic_DNA"/>
</dbReference>
<evidence type="ECO:0000313" key="2">
    <source>
        <dbReference type="EMBL" id="KLO08942.1"/>
    </source>
</evidence>
<evidence type="ECO:0000313" key="3">
    <source>
        <dbReference type="Proteomes" id="UP000053477"/>
    </source>
</evidence>
<dbReference type="AlphaFoldDB" id="A0A0H2RBY0"/>
<protein>
    <submittedName>
        <fullName evidence="2">Uncharacterized protein</fullName>
    </submittedName>
</protein>
<name>A0A0H2RBY0_9AGAM</name>
<keyword evidence="1" id="KW-0812">Transmembrane</keyword>
<gene>
    <name evidence="2" type="ORF">SCHPADRAFT_908196</name>
</gene>
<reference evidence="2 3" key="1">
    <citation type="submission" date="2015-04" db="EMBL/GenBank/DDBJ databases">
        <title>Complete genome sequence of Schizopora paradoxa KUC8140, a cosmopolitan wood degrader in East Asia.</title>
        <authorList>
            <consortium name="DOE Joint Genome Institute"/>
            <person name="Min B."/>
            <person name="Park H."/>
            <person name="Jang Y."/>
            <person name="Kim J.-J."/>
            <person name="Kim K.H."/>
            <person name="Pangilinan J."/>
            <person name="Lipzen A."/>
            <person name="Riley R."/>
            <person name="Grigoriev I.V."/>
            <person name="Spatafora J.W."/>
            <person name="Choi I.-G."/>
        </authorList>
    </citation>
    <scope>NUCLEOTIDE SEQUENCE [LARGE SCALE GENOMIC DNA]</scope>
    <source>
        <strain evidence="2 3">KUC8140</strain>
    </source>
</reference>